<dbReference type="InterPro" id="IPR013083">
    <property type="entry name" value="Znf_RING/FYVE/PHD"/>
</dbReference>
<evidence type="ECO:0000259" key="6">
    <source>
        <dbReference type="PROSITE" id="PS50089"/>
    </source>
</evidence>
<evidence type="ECO:0000256" key="2">
    <source>
        <dbReference type="ARBA" id="ARBA00022771"/>
    </source>
</evidence>
<proteinExistence type="predicted"/>
<dbReference type="Gene3D" id="3.30.160.60">
    <property type="entry name" value="Classic Zinc Finger"/>
    <property type="match status" value="1"/>
</dbReference>
<dbReference type="InterPro" id="IPR000315">
    <property type="entry name" value="Znf_B-box"/>
</dbReference>
<dbReference type="PROSITE" id="PS50089">
    <property type="entry name" value="ZF_RING_2"/>
    <property type="match status" value="1"/>
</dbReference>
<feature type="domain" description="RING-type" evidence="6">
    <location>
        <begin position="251"/>
        <end position="294"/>
    </location>
</feature>
<organism evidence="8 9">
    <name type="scientific">Magallana gigas</name>
    <name type="common">Pacific oyster</name>
    <name type="synonym">Crassostrea gigas</name>
    <dbReference type="NCBI Taxonomy" id="29159"/>
    <lineage>
        <taxon>Eukaryota</taxon>
        <taxon>Metazoa</taxon>
        <taxon>Spiralia</taxon>
        <taxon>Lophotrochozoa</taxon>
        <taxon>Mollusca</taxon>
        <taxon>Bivalvia</taxon>
        <taxon>Autobranchia</taxon>
        <taxon>Pteriomorphia</taxon>
        <taxon>Ostreida</taxon>
        <taxon>Ostreoidea</taxon>
        <taxon>Ostreidae</taxon>
        <taxon>Magallana</taxon>
    </lineage>
</organism>
<dbReference type="CDD" id="cd19756">
    <property type="entry name" value="Bbox2"/>
    <property type="match status" value="1"/>
</dbReference>
<keyword evidence="3" id="KW-0862">Zinc</keyword>
<evidence type="ECO:0000256" key="1">
    <source>
        <dbReference type="ARBA" id="ARBA00022723"/>
    </source>
</evidence>
<dbReference type="SMART" id="SM00184">
    <property type="entry name" value="RING"/>
    <property type="match status" value="1"/>
</dbReference>
<name>A0A8W8LWN4_MAGGI</name>
<dbReference type="AlphaFoldDB" id="A0A8W8LWN4"/>
<dbReference type="OrthoDB" id="6134580at2759"/>
<keyword evidence="2 4" id="KW-0863">Zinc-finger</keyword>
<evidence type="ECO:0008006" key="10">
    <source>
        <dbReference type="Google" id="ProtNLM"/>
    </source>
</evidence>
<reference evidence="8" key="1">
    <citation type="submission" date="2022-08" db="UniProtKB">
        <authorList>
            <consortium name="EnsemblMetazoa"/>
        </authorList>
    </citation>
    <scope>IDENTIFICATION</scope>
    <source>
        <strain evidence="8">05x7-T-G4-1.051#20</strain>
    </source>
</reference>
<dbReference type="GO" id="GO:0061630">
    <property type="term" value="F:ubiquitin protein ligase activity"/>
    <property type="evidence" value="ECO:0007669"/>
    <property type="project" value="TreeGrafter"/>
</dbReference>
<feature type="coiled-coil region" evidence="5">
    <location>
        <begin position="448"/>
        <end position="533"/>
    </location>
</feature>
<sequence>MSRLGGVYRDENVVCSTTCEIYIPSSIPESGTSAVKCELHSFGRCDVYLIQTTALSQTKTGSILDIPGQQKVRMDLDLNNILADNLHYMTKDQYWYEFSRRYGAVERCVTVHFCKEDEHCDRFLELLHVTFSTLEECRRRNIKPEHSYRLIAFEIVGRISIASSTASEAVGRERSGGYTYEMPWDCVLDVHLGREERSLEEEHAIFTHIVHKKSISKPKAVDLDDGQIDGALDSLLDKLKSRDTPDRYLQCQKCFEPFARDFRRPRLLPCLHTLCSKCLDEANTVDTVQCPVCDTRFNIVDVEKECPEDLTRFDILDFRNLNDENYRLNCSVCPDKVATHRCIRCAEWLCPECQEAHQRVTATKKHALSPIDDIKRGKKLDVFKRNVICKRHSENSLKFYCTAEPCMEPVCATCLLEKCEEMDRHKAVEIENIAREKRQQVYRLKNAIHEKQKNVAETIERIEIERKNIEDNAHRVAENIDSTFESLMKVLEKNKIELKTELQKVAKTKLEILEEQTTGLVALKKQMEDAEDVSDCVLVSPNSVAFMQTERAIIKRLDKLATGVYEASPRELPTFGFYDDSLESKFEQVVAHSAQIWSSSISPGKSVTIVDETYWEDDSVRFTVIPQDYRGIPIKIDSAVMRATIKDPKGNTISCVLTPRQDDYSLIDVTADVSGLGRHLLSVYMGETIVASAEFDRTRVYLRSTLPLGQAQKVISLDLDETDA</sequence>
<dbReference type="EnsemblMetazoa" id="G30149.2">
    <property type="protein sequence ID" value="G30149.2:cds"/>
    <property type="gene ID" value="G30149"/>
</dbReference>
<dbReference type="Pfam" id="PF14634">
    <property type="entry name" value="zf-RING_5"/>
    <property type="match status" value="1"/>
</dbReference>
<dbReference type="PROSITE" id="PS50119">
    <property type="entry name" value="ZF_BBOX"/>
    <property type="match status" value="1"/>
</dbReference>
<dbReference type="SMART" id="SM00336">
    <property type="entry name" value="BBOX"/>
    <property type="match status" value="2"/>
</dbReference>
<evidence type="ECO:0000313" key="8">
    <source>
        <dbReference type="EnsemblMetazoa" id="G30149.2:cds"/>
    </source>
</evidence>
<dbReference type="Proteomes" id="UP000005408">
    <property type="component" value="Unassembled WGS sequence"/>
</dbReference>
<dbReference type="InterPro" id="IPR017907">
    <property type="entry name" value="Znf_RING_CS"/>
</dbReference>
<keyword evidence="1" id="KW-0479">Metal-binding</keyword>
<evidence type="ECO:0000313" key="9">
    <source>
        <dbReference type="Proteomes" id="UP000005408"/>
    </source>
</evidence>
<protein>
    <recommendedName>
        <fullName evidence="10">Tripartite motif-containing protein 45</fullName>
    </recommendedName>
</protein>
<evidence type="ECO:0000256" key="5">
    <source>
        <dbReference type="SAM" id="Coils"/>
    </source>
</evidence>
<evidence type="ECO:0000256" key="4">
    <source>
        <dbReference type="PROSITE-ProRule" id="PRU00024"/>
    </source>
</evidence>
<dbReference type="InterPro" id="IPR047153">
    <property type="entry name" value="TRIM45/56/19-like"/>
</dbReference>
<dbReference type="SUPFAM" id="SSF57850">
    <property type="entry name" value="RING/U-box"/>
    <property type="match status" value="1"/>
</dbReference>
<dbReference type="Gene3D" id="3.30.40.10">
    <property type="entry name" value="Zinc/RING finger domain, C3HC4 (zinc finger)"/>
    <property type="match status" value="1"/>
</dbReference>
<dbReference type="GO" id="GO:0008270">
    <property type="term" value="F:zinc ion binding"/>
    <property type="evidence" value="ECO:0007669"/>
    <property type="project" value="UniProtKB-KW"/>
</dbReference>
<feature type="domain" description="B box-type" evidence="7">
    <location>
        <begin position="325"/>
        <end position="371"/>
    </location>
</feature>
<accession>A0A8W8LWN4</accession>
<evidence type="ECO:0000259" key="7">
    <source>
        <dbReference type="PROSITE" id="PS50119"/>
    </source>
</evidence>
<dbReference type="PROSITE" id="PS00518">
    <property type="entry name" value="ZF_RING_1"/>
    <property type="match status" value="1"/>
</dbReference>
<evidence type="ECO:0000256" key="3">
    <source>
        <dbReference type="ARBA" id="ARBA00022833"/>
    </source>
</evidence>
<dbReference type="InterPro" id="IPR001841">
    <property type="entry name" value="Znf_RING"/>
</dbReference>
<dbReference type="SUPFAM" id="SSF57845">
    <property type="entry name" value="B-box zinc-binding domain"/>
    <property type="match status" value="1"/>
</dbReference>
<dbReference type="PANTHER" id="PTHR25462:SF291">
    <property type="entry name" value="E3 UBIQUITIN-PROTEIN LIGASE TRIM45"/>
    <property type="match status" value="1"/>
</dbReference>
<keyword evidence="5" id="KW-0175">Coiled coil</keyword>
<keyword evidence="9" id="KW-1185">Reference proteome</keyword>
<dbReference type="PANTHER" id="PTHR25462">
    <property type="entry name" value="BONUS, ISOFORM C-RELATED"/>
    <property type="match status" value="1"/>
</dbReference>